<accession>A0A0R3QD83</accession>
<dbReference type="WBParaSite" id="BTMF_0000431701-mRNA-1">
    <property type="protein sequence ID" value="BTMF_0000431701-mRNA-1"/>
    <property type="gene ID" value="BTMF_0000431701"/>
</dbReference>
<dbReference type="Proteomes" id="UP000280834">
    <property type="component" value="Unassembled WGS sequence"/>
</dbReference>
<feature type="chain" id="PRO_5043130582" evidence="1">
    <location>
        <begin position="17"/>
        <end position="35"/>
    </location>
</feature>
<reference evidence="4" key="1">
    <citation type="submission" date="2017-02" db="UniProtKB">
        <authorList>
            <consortium name="WormBaseParasite"/>
        </authorList>
    </citation>
    <scope>IDENTIFICATION</scope>
</reference>
<feature type="signal peptide" evidence="1">
    <location>
        <begin position="1"/>
        <end position="16"/>
    </location>
</feature>
<dbReference type="AlphaFoldDB" id="A0A0R3QD83"/>
<keyword evidence="1" id="KW-0732">Signal</keyword>
<evidence type="ECO:0000313" key="2">
    <source>
        <dbReference type="EMBL" id="VDO15151.1"/>
    </source>
</evidence>
<evidence type="ECO:0000313" key="3">
    <source>
        <dbReference type="Proteomes" id="UP000280834"/>
    </source>
</evidence>
<evidence type="ECO:0000313" key="4">
    <source>
        <dbReference type="WBParaSite" id="BTMF_0000431701-mRNA-1"/>
    </source>
</evidence>
<proteinExistence type="predicted"/>
<organism evidence="4">
    <name type="scientific">Brugia timori</name>
    <dbReference type="NCBI Taxonomy" id="42155"/>
    <lineage>
        <taxon>Eukaryota</taxon>
        <taxon>Metazoa</taxon>
        <taxon>Ecdysozoa</taxon>
        <taxon>Nematoda</taxon>
        <taxon>Chromadorea</taxon>
        <taxon>Rhabditida</taxon>
        <taxon>Spirurina</taxon>
        <taxon>Spiruromorpha</taxon>
        <taxon>Filarioidea</taxon>
        <taxon>Onchocercidae</taxon>
        <taxon>Brugia</taxon>
    </lineage>
</organism>
<name>A0A0R3QD83_9BILA</name>
<gene>
    <name evidence="2" type="ORF">BTMF_LOCUS3616</name>
</gene>
<sequence>MFISLRSLTLLPVLSSLLAPPNNKHRIPRLISSWP</sequence>
<protein>
    <submittedName>
        <fullName evidence="4">Secreted protein</fullName>
    </submittedName>
</protein>
<dbReference type="EMBL" id="UZAG01003310">
    <property type="protein sequence ID" value="VDO15151.1"/>
    <property type="molecule type" value="Genomic_DNA"/>
</dbReference>
<reference evidence="2 3" key="2">
    <citation type="submission" date="2018-11" db="EMBL/GenBank/DDBJ databases">
        <authorList>
            <consortium name="Pathogen Informatics"/>
        </authorList>
    </citation>
    <scope>NUCLEOTIDE SEQUENCE [LARGE SCALE GENOMIC DNA]</scope>
</reference>
<evidence type="ECO:0000256" key="1">
    <source>
        <dbReference type="SAM" id="SignalP"/>
    </source>
</evidence>
<keyword evidence="3" id="KW-1185">Reference proteome</keyword>